<dbReference type="NCBIfam" id="TIGR02894">
    <property type="entry name" value="DNA_bind_RsfA"/>
    <property type="match status" value="1"/>
</dbReference>
<evidence type="ECO:0000256" key="1">
    <source>
        <dbReference type="SAM" id="Coils"/>
    </source>
</evidence>
<keyword evidence="1" id="KW-0175">Coiled coil</keyword>
<organism evidence="2 3">
    <name type="scientific">Shouchella lehensis G1</name>
    <dbReference type="NCBI Taxonomy" id="1246626"/>
    <lineage>
        <taxon>Bacteria</taxon>
        <taxon>Bacillati</taxon>
        <taxon>Bacillota</taxon>
        <taxon>Bacilli</taxon>
        <taxon>Bacillales</taxon>
        <taxon>Bacillaceae</taxon>
        <taxon>Shouchella</taxon>
    </lineage>
</organism>
<accession>A0A060M1P0</accession>
<dbReference type="PANTHER" id="PTHR41302:SF2">
    <property type="entry name" value="PRESPORE SPECIFIC TRANSCRIPTIONAL ACTIVATOR RSFA"/>
    <property type="match status" value="1"/>
</dbReference>
<dbReference type="STRING" id="1246626.BleG1_1396"/>
<gene>
    <name evidence="2" type="ORF">BleG1_1396</name>
</gene>
<dbReference type="eggNOG" id="ENOG502ZCFU">
    <property type="taxonomic scope" value="Bacteria"/>
</dbReference>
<dbReference type="InterPro" id="IPR014243">
    <property type="entry name" value="RsfA-like"/>
</dbReference>
<dbReference type="KEGG" id="ble:BleG1_1396"/>
<evidence type="ECO:0000313" key="3">
    <source>
        <dbReference type="Proteomes" id="UP000027142"/>
    </source>
</evidence>
<dbReference type="RefSeq" id="WP_038478720.1">
    <property type="nucleotide sequence ID" value="NZ_CP003923.1"/>
</dbReference>
<dbReference type="AlphaFoldDB" id="A0A060M1P0"/>
<protein>
    <submittedName>
        <fullName evidence="2">Prespore-specific transcription factor RsfA</fullName>
    </submittedName>
</protein>
<dbReference type="Proteomes" id="UP000027142">
    <property type="component" value="Chromosome"/>
</dbReference>
<dbReference type="HOGENOM" id="CLU_095991_0_0_9"/>
<dbReference type="PANTHER" id="PTHR41302">
    <property type="entry name" value="PRESPORE-SPECIFIC TRANSCRIPTIONAL REGULATOR RSFA-RELATED"/>
    <property type="match status" value="1"/>
</dbReference>
<feature type="coiled-coil region" evidence="1">
    <location>
        <begin position="125"/>
        <end position="166"/>
    </location>
</feature>
<dbReference type="OrthoDB" id="2845592at2"/>
<proteinExistence type="predicted"/>
<reference evidence="2 3" key="1">
    <citation type="journal article" date="2014" name="Gene">
        <title>A comparative genomic analysis of the alkalitolerant soil bacterium Bacillus lehensis G1.</title>
        <authorList>
            <person name="Noor Y.M."/>
            <person name="Samsulrizal N.H."/>
            <person name="Jema'on N.A."/>
            <person name="Low K.O."/>
            <person name="Ramli A.N."/>
            <person name="Alias N.I."/>
            <person name="Damis S.I."/>
            <person name="Fuzi S.F."/>
            <person name="Isa M.N."/>
            <person name="Murad A.M."/>
            <person name="Raih M.F."/>
            <person name="Bakar F.D."/>
            <person name="Najimudin N."/>
            <person name="Mahadi N.M."/>
            <person name="Illias R.M."/>
        </authorList>
    </citation>
    <scope>NUCLEOTIDE SEQUENCE [LARGE SCALE GENOMIC DNA]</scope>
    <source>
        <strain evidence="2 3">G1</strain>
    </source>
</reference>
<dbReference type="Pfam" id="PF13921">
    <property type="entry name" value="Myb_DNA-bind_6"/>
    <property type="match status" value="1"/>
</dbReference>
<keyword evidence="3" id="KW-1185">Reference proteome</keyword>
<dbReference type="EMBL" id="CP003923">
    <property type="protein sequence ID" value="AIC93979.1"/>
    <property type="molecule type" value="Genomic_DNA"/>
</dbReference>
<dbReference type="PATRIC" id="fig|1246626.3.peg.1386"/>
<sequence length="205" mass="23691">MKIRQDAWSHEDDVLLADTVLSHIKDGSTQLKAFDEVGDALNRTSAACGFRWNAVIRQKHLRTIEEAKRERKMRKRMIASPFSTNYQKHDARPFETMQPTTPFHEPEPSMESIIAQLKKVDLGASTSLKEENQTLRQKLQAAQAHIGELEKQLSRNKQEHSMIEEDYQSLISIMNRARRMAILEEDLDDQVAFRMETNGNLEKID</sequence>
<evidence type="ECO:0000313" key="2">
    <source>
        <dbReference type="EMBL" id="AIC93979.1"/>
    </source>
</evidence>
<name>A0A060M1P0_9BACI</name>